<comment type="caution">
    <text evidence="3">The sequence shown here is derived from an EMBL/GenBank/DDBJ whole genome shotgun (WGS) entry which is preliminary data.</text>
</comment>
<dbReference type="EMBL" id="BGZK01000421">
    <property type="protein sequence ID" value="GBP42659.1"/>
    <property type="molecule type" value="Genomic_DNA"/>
</dbReference>
<keyword evidence="2" id="KW-0472">Membrane</keyword>
<feature type="compositionally biased region" description="Basic and acidic residues" evidence="1">
    <location>
        <begin position="223"/>
        <end position="235"/>
    </location>
</feature>
<evidence type="ECO:0000256" key="1">
    <source>
        <dbReference type="SAM" id="MobiDB-lite"/>
    </source>
</evidence>
<dbReference type="AlphaFoldDB" id="A0A4C1VWQ8"/>
<evidence type="ECO:0000256" key="2">
    <source>
        <dbReference type="SAM" id="Phobius"/>
    </source>
</evidence>
<protein>
    <submittedName>
        <fullName evidence="3">Uncharacterized protein</fullName>
    </submittedName>
</protein>
<gene>
    <name evidence="3" type="ORF">EVAR_87210_1</name>
</gene>
<feature type="compositionally biased region" description="Basic residues" evidence="1">
    <location>
        <begin position="248"/>
        <end position="258"/>
    </location>
</feature>
<sequence>MEPEGKHQNSHIITVQYILSVFGLVGIALKYILTTIDFQGLMELPNFQLHYHTLQANHDNKAPGLDRHSVDSSDFCLVAVFVFARSITVAGRLRARARPPAAVRARSSAPPAAGRSRLRIYYISVNVFVYYSVISEQTMANVARGPAAAGGSQKSKMSLPMGELKTLFIKFLKQQGYEVPDEFINIIDAAVNKISSRDSSSRMSVCSGGKCSSSAIYSDDEPISEKSDNTLKGSDEEAADSFKIVKRKSRKVARRQRKNSSSDESDPTMEVELNHGKKLVHRDSPASPYNSVTKTTIAAPKQTIVGVKSSSATGTKPSPPPP</sequence>
<name>A0A4C1VWQ8_EUMVA</name>
<evidence type="ECO:0000313" key="4">
    <source>
        <dbReference type="Proteomes" id="UP000299102"/>
    </source>
</evidence>
<evidence type="ECO:0000313" key="3">
    <source>
        <dbReference type="EMBL" id="GBP42659.1"/>
    </source>
</evidence>
<feature type="compositionally biased region" description="Polar residues" evidence="1">
    <location>
        <begin position="287"/>
        <end position="296"/>
    </location>
</feature>
<reference evidence="3 4" key="1">
    <citation type="journal article" date="2019" name="Commun. Biol.">
        <title>The bagworm genome reveals a unique fibroin gene that provides high tensile strength.</title>
        <authorList>
            <person name="Kono N."/>
            <person name="Nakamura H."/>
            <person name="Ohtoshi R."/>
            <person name="Tomita M."/>
            <person name="Numata K."/>
            <person name="Arakawa K."/>
        </authorList>
    </citation>
    <scope>NUCLEOTIDE SEQUENCE [LARGE SCALE GENOMIC DNA]</scope>
</reference>
<organism evidence="3 4">
    <name type="scientific">Eumeta variegata</name>
    <name type="common">Bagworm moth</name>
    <name type="synonym">Eumeta japonica</name>
    <dbReference type="NCBI Taxonomy" id="151549"/>
    <lineage>
        <taxon>Eukaryota</taxon>
        <taxon>Metazoa</taxon>
        <taxon>Ecdysozoa</taxon>
        <taxon>Arthropoda</taxon>
        <taxon>Hexapoda</taxon>
        <taxon>Insecta</taxon>
        <taxon>Pterygota</taxon>
        <taxon>Neoptera</taxon>
        <taxon>Endopterygota</taxon>
        <taxon>Lepidoptera</taxon>
        <taxon>Glossata</taxon>
        <taxon>Ditrysia</taxon>
        <taxon>Tineoidea</taxon>
        <taxon>Psychidae</taxon>
        <taxon>Oiketicinae</taxon>
        <taxon>Eumeta</taxon>
    </lineage>
</organism>
<dbReference type="Proteomes" id="UP000299102">
    <property type="component" value="Unassembled WGS sequence"/>
</dbReference>
<feature type="region of interest" description="Disordered" evidence="1">
    <location>
        <begin position="248"/>
        <end position="322"/>
    </location>
</feature>
<feature type="region of interest" description="Disordered" evidence="1">
    <location>
        <begin position="217"/>
        <end position="236"/>
    </location>
</feature>
<keyword evidence="4" id="KW-1185">Reference proteome</keyword>
<feature type="transmembrane region" description="Helical" evidence="2">
    <location>
        <begin position="12"/>
        <end position="33"/>
    </location>
</feature>
<keyword evidence="2" id="KW-0812">Transmembrane</keyword>
<accession>A0A4C1VWQ8</accession>
<keyword evidence="2" id="KW-1133">Transmembrane helix</keyword>
<proteinExistence type="predicted"/>